<evidence type="ECO:0000259" key="6">
    <source>
        <dbReference type="Pfam" id="PF08704"/>
    </source>
</evidence>
<feature type="binding site" evidence="5">
    <location>
        <position position="164"/>
    </location>
    <ligand>
        <name>S-adenosyl-L-methionine</name>
        <dbReference type="ChEBI" id="CHEBI:59789"/>
    </ligand>
</feature>
<dbReference type="InterPro" id="IPR049470">
    <property type="entry name" value="TRM61_C"/>
</dbReference>
<keyword evidence="4" id="KW-0819">tRNA processing</keyword>
<organism evidence="7 8">
    <name type="scientific">Ignisphaera cupida</name>
    <dbReference type="NCBI Taxonomy" id="3050454"/>
    <lineage>
        <taxon>Archaea</taxon>
        <taxon>Thermoproteota</taxon>
        <taxon>Thermoprotei</taxon>
        <taxon>Desulfurococcales</taxon>
        <taxon>Desulfurococcaceae</taxon>
        <taxon>Ignisphaera</taxon>
    </lineage>
</organism>
<dbReference type="PROSITE" id="PS51620">
    <property type="entry name" value="SAM_TRM61"/>
    <property type="match status" value="1"/>
</dbReference>
<keyword evidence="8" id="KW-1185">Reference proteome</keyword>
<dbReference type="SUPFAM" id="SSF53335">
    <property type="entry name" value="S-adenosyl-L-methionine-dependent methyltransferases"/>
    <property type="match status" value="1"/>
</dbReference>
<dbReference type="GO" id="GO:0032259">
    <property type="term" value="P:methylation"/>
    <property type="evidence" value="ECO:0007669"/>
    <property type="project" value="UniProtKB-KW"/>
</dbReference>
<evidence type="ECO:0000256" key="5">
    <source>
        <dbReference type="PIRSR" id="PIRSR017269-1"/>
    </source>
</evidence>
<evidence type="ECO:0000313" key="7">
    <source>
        <dbReference type="EMBL" id="MDK6029068.1"/>
    </source>
</evidence>
<dbReference type="GO" id="GO:0008033">
    <property type="term" value="P:tRNA processing"/>
    <property type="evidence" value="ECO:0007669"/>
    <property type="project" value="UniProtKB-KW"/>
</dbReference>
<dbReference type="Gene3D" id="3.10.330.20">
    <property type="match status" value="1"/>
</dbReference>
<sequence>MTPVLSQDNIFNYGDYVLIYLDRKRRILAKLEQNKRISSDKGVIIADNIVGKEKGSQIVTSLNIKAWALKPLLVDYIEKGIKRVTQVIYPKDLGFIIFMLGIESGARVLEAGVGSGNTTIVLAHFVKPTGHVYGYDNREDFLKIARNNIAKLGLENFVTLKYGDVRKGVDEKNLDAAVVDIPDPWEALNTIYNSLKPSAPVAFFIPSVQQLLKLYEALEDFKGFTDIRAFELILREYELSKTSIRPSTHIVGHTGFIMFARKIIKSL</sequence>
<feature type="domain" description="tRNA (adenine(58)-N(1))-methyltransferase catalytic subunit TRM61 C-terminal" evidence="6">
    <location>
        <begin position="84"/>
        <end position="243"/>
    </location>
</feature>
<dbReference type="GO" id="GO:0008168">
    <property type="term" value="F:methyltransferase activity"/>
    <property type="evidence" value="ECO:0007669"/>
    <property type="project" value="UniProtKB-KW"/>
</dbReference>
<evidence type="ECO:0000313" key="8">
    <source>
        <dbReference type="Proteomes" id="UP001529235"/>
    </source>
</evidence>
<dbReference type="InterPro" id="IPR014816">
    <property type="entry name" value="tRNA_MeTrfase_Gcd14"/>
</dbReference>
<evidence type="ECO:0000256" key="3">
    <source>
        <dbReference type="ARBA" id="ARBA00022691"/>
    </source>
</evidence>
<evidence type="ECO:0000256" key="4">
    <source>
        <dbReference type="ARBA" id="ARBA00022694"/>
    </source>
</evidence>
<keyword evidence="3 5" id="KW-0949">S-adenosyl-L-methionine</keyword>
<dbReference type="PANTHER" id="PTHR12133:SF1">
    <property type="entry name" value="TRNA (ADENINE(58)-N(1))-METHYLTRANSFERASE, MITOCHONDRIAL"/>
    <property type="match status" value="1"/>
</dbReference>
<comment type="caution">
    <text evidence="7">The sequence shown here is derived from an EMBL/GenBank/DDBJ whole genome shotgun (WGS) entry which is preliminary data.</text>
</comment>
<gene>
    <name evidence="7" type="ORF">QPL79_06800</name>
</gene>
<evidence type="ECO:0000256" key="2">
    <source>
        <dbReference type="ARBA" id="ARBA00022679"/>
    </source>
</evidence>
<dbReference type="Gene3D" id="3.40.50.150">
    <property type="entry name" value="Vaccinia Virus protein VP39"/>
    <property type="match status" value="1"/>
</dbReference>
<accession>A0ABD4Z812</accession>
<dbReference type="Proteomes" id="UP001529235">
    <property type="component" value="Unassembled WGS sequence"/>
</dbReference>
<dbReference type="PANTHER" id="PTHR12133">
    <property type="entry name" value="TRNA (ADENINE(58)-N(1))-METHYLTRANSFERASE"/>
    <property type="match status" value="1"/>
</dbReference>
<evidence type="ECO:0000256" key="1">
    <source>
        <dbReference type="ARBA" id="ARBA00022603"/>
    </source>
</evidence>
<protein>
    <submittedName>
        <fullName evidence="7">tRNA (Adenine-N1)-methyltransferase</fullName>
    </submittedName>
</protein>
<reference evidence="7 8" key="1">
    <citation type="submission" date="2023-05" db="EMBL/GenBank/DDBJ databases">
        <title>A new hyperthermophilic archaea 'Ignisphaera cupida' sp. nov. and description of the family 'Ignisphaeraceae' fam. nov.</title>
        <authorList>
            <person name="Podosokorskaya O.A."/>
            <person name="Elcheninov A.G."/>
            <person name="Klukina A."/>
            <person name="Merkel A.Y."/>
        </authorList>
    </citation>
    <scope>NUCLEOTIDE SEQUENCE [LARGE SCALE GENOMIC DNA]</scope>
    <source>
        <strain evidence="7 8">4213-co</strain>
    </source>
</reference>
<feature type="binding site" evidence="5">
    <location>
        <position position="136"/>
    </location>
    <ligand>
        <name>S-adenosyl-L-methionine</name>
        <dbReference type="ChEBI" id="CHEBI:59789"/>
    </ligand>
</feature>
<proteinExistence type="predicted"/>
<dbReference type="InterPro" id="IPR029063">
    <property type="entry name" value="SAM-dependent_MTases_sf"/>
</dbReference>
<dbReference type="PIRSF" id="PIRSF017269">
    <property type="entry name" value="GCD14"/>
    <property type="match status" value="1"/>
</dbReference>
<dbReference type="EMBL" id="JASNVW010000004">
    <property type="protein sequence ID" value="MDK6029068.1"/>
    <property type="molecule type" value="Genomic_DNA"/>
</dbReference>
<name>A0ABD4Z812_9CREN</name>
<dbReference type="Pfam" id="PF08704">
    <property type="entry name" value="GCD14"/>
    <property type="match status" value="1"/>
</dbReference>
<dbReference type="CDD" id="cd02440">
    <property type="entry name" value="AdoMet_MTases"/>
    <property type="match status" value="1"/>
</dbReference>
<dbReference type="RefSeq" id="WP_285274055.1">
    <property type="nucleotide sequence ID" value="NZ_JASNVW010000004.1"/>
</dbReference>
<dbReference type="AlphaFoldDB" id="A0ABD4Z812"/>
<feature type="binding site" evidence="5">
    <location>
        <position position="180"/>
    </location>
    <ligand>
        <name>S-adenosyl-L-methionine</name>
        <dbReference type="ChEBI" id="CHEBI:59789"/>
    </ligand>
</feature>
<keyword evidence="1" id="KW-0489">Methyltransferase</keyword>
<keyword evidence="2" id="KW-0808">Transferase</keyword>